<evidence type="ECO:0000313" key="1">
    <source>
        <dbReference type="EMBL" id="KAK7368778.1"/>
    </source>
</evidence>
<protein>
    <submittedName>
        <fullName evidence="1">Uncharacterized protein</fullName>
    </submittedName>
</protein>
<sequence>MDASVVWRVAERVDPPSILEAAHAHASLTLETQRAPQCVETFQGSRRCFVGCSELAMKISIIVARWWRGVARLGSAPPLAFPYAK</sequence>
<proteinExistence type="predicted"/>
<accession>A0AAN9RJT3</accession>
<keyword evidence="2" id="KW-1185">Reference proteome</keyword>
<dbReference type="AlphaFoldDB" id="A0AAN9RJT3"/>
<comment type="caution">
    <text evidence="1">The sequence shown here is derived from an EMBL/GenBank/DDBJ whole genome shotgun (WGS) entry which is preliminary data.</text>
</comment>
<name>A0AAN9RJT3_PHACN</name>
<evidence type="ECO:0000313" key="2">
    <source>
        <dbReference type="Proteomes" id="UP001374584"/>
    </source>
</evidence>
<dbReference type="Proteomes" id="UP001374584">
    <property type="component" value="Unassembled WGS sequence"/>
</dbReference>
<organism evidence="1 2">
    <name type="scientific">Phaseolus coccineus</name>
    <name type="common">Scarlet runner bean</name>
    <name type="synonym">Phaseolus multiflorus</name>
    <dbReference type="NCBI Taxonomy" id="3886"/>
    <lineage>
        <taxon>Eukaryota</taxon>
        <taxon>Viridiplantae</taxon>
        <taxon>Streptophyta</taxon>
        <taxon>Embryophyta</taxon>
        <taxon>Tracheophyta</taxon>
        <taxon>Spermatophyta</taxon>
        <taxon>Magnoliopsida</taxon>
        <taxon>eudicotyledons</taxon>
        <taxon>Gunneridae</taxon>
        <taxon>Pentapetalae</taxon>
        <taxon>rosids</taxon>
        <taxon>fabids</taxon>
        <taxon>Fabales</taxon>
        <taxon>Fabaceae</taxon>
        <taxon>Papilionoideae</taxon>
        <taxon>50 kb inversion clade</taxon>
        <taxon>NPAAA clade</taxon>
        <taxon>indigoferoid/millettioid clade</taxon>
        <taxon>Phaseoleae</taxon>
        <taxon>Phaseolus</taxon>
    </lineage>
</organism>
<reference evidence="1 2" key="1">
    <citation type="submission" date="2024-01" db="EMBL/GenBank/DDBJ databases">
        <title>The genomes of 5 underutilized Papilionoideae crops provide insights into root nodulation and disease resistanc.</title>
        <authorList>
            <person name="Jiang F."/>
        </authorList>
    </citation>
    <scope>NUCLEOTIDE SEQUENCE [LARGE SCALE GENOMIC DNA]</scope>
    <source>
        <strain evidence="1">JINMINGXINNONG_FW02</strain>
        <tissue evidence="1">Leaves</tissue>
    </source>
</reference>
<gene>
    <name evidence="1" type="ORF">VNO80_10808</name>
</gene>
<dbReference type="EMBL" id="JAYMYR010000004">
    <property type="protein sequence ID" value="KAK7368778.1"/>
    <property type="molecule type" value="Genomic_DNA"/>
</dbReference>